<dbReference type="EMBL" id="DS547103">
    <property type="protein sequence ID" value="EDR07798.1"/>
    <property type="molecule type" value="Genomic_DNA"/>
</dbReference>
<organism evidence="3">
    <name type="scientific">Laccaria bicolor (strain S238N-H82 / ATCC MYA-4686)</name>
    <name type="common">Bicoloured deceiver</name>
    <name type="synonym">Laccaria laccata var. bicolor</name>
    <dbReference type="NCBI Taxonomy" id="486041"/>
    <lineage>
        <taxon>Eukaryota</taxon>
        <taxon>Fungi</taxon>
        <taxon>Dikarya</taxon>
        <taxon>Basidiomycota</taxon>
        <taxon>Agaricomycotina</taxon>
        <taxon>Agaricomycetes</taxon>
        <taxon>Agaricomycetidae</taxon>
        <taxon>Agaricales</taxon>
        <taxon>Agaricineae</taxon>
        <taxon>Hydnangiaceae</taxon>
        <taxon>Laccaria</taxon>
    </lineage>
</organism>
<dbReference type="HOGENOM" id="CLU_983762_0_0_1"/>
<dbReference type="RefSeq" id="XP_001881587.1">
    <property type="nucleotide sequence ID" value="XM_001881552.1"/>
</dbReference>
<protein>
    <submittedName>
        <fullName evidence="2">Predicted protein</fullName>
    </submittedName>
</protein>
<feature type="compositionally biased region" description="Gly residues" evidence="1">
    <location>
        <begin position="1"/>
        <end position="11"/>
    </location>
</feature>
<evidence type="ECO:0000256" key="1">
    <source>
        <dbReference type="SAM" id="MobiDB-lite"/>
    </source>
</evidence>
<gene>
    <name evidence="2" type="ORF">LACBIDRAFT_297964</name>
</gene>
<feature type="region of interest" description="Disordered" evidence="1">
    <location>
        <begin position="245"/>
        <end position="271"/>
    </location>
</feature>
<evidence type="ECO:0000313" key="2">
    <source>
        <dbReference type="EMBL" id="EDR07798.1"/>
    </source>
</evidence>
<sequence>MFGGRIFGGGTTRKHHGSGGERRREGETMMCWFMNRWGTISEGLFEVVEERKESGDVQVKTANGSLGTSGQTPQTVSSGDFGSSPSISLSTLNLPFIRPLEIGKVHQPPSASGTSSVNEHHSPSKCMDSMSDGDRFKVGNNRTLSAVENRVTSPPEADAYYFWGGHHAETFDKKPREPNKIQSVFLSPSPASSNDRLDVCSAQDVSSEAASTNSAPGPTSYFHITSPTRPLTSIKSRNVCWTSPCPPKPKTRIRNPHHPHPHHDPPARKPTQYYVKPAHTFFC</sequence>
<accession>B0DBY3</accession>
<dbReference type="GeneID" id="6077220"/>
<keyword evidence="3" id="KW-1185">Reference proteome</keyword>
<feature type="compositionally biased region" description="Basic residues" evidence="1">
    <location>
        <begin position="249"/>
        <end position="261"/>
    </location>
</feature>
<proteinExistence type="predicted"/>
<feature type="region of interest" description="Disordered" evidence="1">
    <location>
        <begin position="204"/>
        <end position="228"/>
    </location>
</feature>
<dbReference type="Proteomes" id="UP000001194">
    <property type="component" value="Unassembled WGS sequence"/>
</dbReference>
<feature type="region of interest" description="Disordered" evidence="1">
    <location>
        <begin position="60"/>
        <end position="84"/>
    </location>
</feature>
<evidence type="ECO:0000313" key="3">
    <source>
        <dbReference type="Proteomes" id="UP000001194"/>
    </source>
</evidence>
<dbReference type="AlphaFoldDB" id="B0DBY3"/>
<dbReference type="KEGG" id="lbc:LACBIDRAFT_297964"/>
<name>B0DBY3_LACBS</name>
<feature type="region of interest" description="Disordered" evidence="1">
    <location>
        <begin position="104"/>
        <end position="134"/>
    </location>
</feature>
<feature type="region of interest" description="Disordered" evidence="1">
    <location>
        <begin position="1"/>
        <end position="24"/>
    </location>
</feature>
<reference evidence="2 3" key="1">
    <citation type="journal article" date="2008" name="Nature">
        <title>The genome of Laccaria bicolor provides insights into mycorrhizal symbiosis.</title>
        <authorList>
            <person name="Martin F."/>
            <person name="Aerts A."/>
            <person name="Ahren D."/>
            <person name="Brun A."/>
            <person name="Danchin E.G.J."/>
            <person name="Duchaussoy F."/>
            <person name="Gibon J."/>
            <person name="Kohler A."/>
            <person name="Lindquist E."/>
            <person name="Pereda V."/>
            <person name="Salamov A."/>
            <person name="Shapiro H.J."/>
            <person name="Wuyts J."/>
            <person name="Blaudez D."/>
            <person name="Buee M."/>
            <person name="Brokstein P."/>
            <person name="Canbaeck B."/>
            <person name="Cohen D."/>
            <person name="Courty P.E."/>
            <person name="Coutinho P.M."/>
            <person name="Delaruelle C."/>
            <person name="Detter J.C."/>
            <person name="Deveau A."/>
            <person name="DiFazio S."/>
            <person name="Duplessis S."/>
            <person name="Fraissinet-Tachet L."/>
            <person name="Lucic E."/>
            <person name="Frey-Klett P."/>
            <person name="Fourrey C."/>
            <person name="Feussner I."/>
            <person name="Gay G."/>
            <person name="Grimwood J."/>
            <person name="Hoegger P.J."/>
            <person name="Jain P."/>
            <person name="Kilaru S."/>
            <person name="Labbe J."/>
            <person name="Lin Y.C."/>
            <person name="Legue V."/>
            <person name="Le Tacon F."/>
            <person name="Marmeisse R."/>
            <person name="Melayah D."/>
            <person name="Montanini B."/>
            <person name="Muratet M."/>
            <person name="Nehls U."/>
            <person name="Niculita-Hirzel H."/>
            <person name="Oudot-Le Secq M.P."/>
            <person name="Peter M."/>
            <person name="Quesneville H."/>
            <person name="Rajashekar B."/>
            <person name="Reich M."/>
            <person name="Rouhier N."/>
            <person name="Schmutz J."/>
            <person name="Yin T."/>
            <person name="Chalot M."/>
            <person name="Henrissat B."/>
            <person name="Kuees U."/>
            <person name="Lucas S."/>
            <person name="Van de Peer Y."/>
            <person name="Podila G.K."/>
            <person name="Polle A."/>
            <person name="Pukkila P.J."/>
            <person name="Richardson P.M."/>
            <person name="Rouze P."/>
            <person name="Sanders I.R."/>
            <person name="Stajich J.E."/>
            <person name="Tunlid A."/>
            <person name="Tuskan G."/>
            <person name="Grigoriev I.V."/>
        </authorList>
    </citation>
    <scope>NUCLEOTIDE SEQUENCE [LARGE SCALE GENOMIC DNA]</scope>
    <source>
        <strain evidence="3">S238N-H82 / ATCC MYA-4686</strain>
    </source>
</reference>
<feature type="compositionally biased region" description="Polar residues" evidence="1">
    <location>
        <begin position="60"/>
        <end position="76"/>
    </location>
</feature>
<dbReference type="InParanoid" id="B0DBY3"/>